<sequence length="131" mass="14888">MQEKFVYVFSGEFEDIDAACLYSQPQWEPEPDESVSDEEYAAWEDRNPSHQLRKNIDSYLDEDFIETVDLDFQYLSSIGVAASDIAHIKENIVGANVLVLVYEQALGGFSLKEKPVSNSSLTYCGQFNFKL</sequence>
<dbReference type="AlphaFoldDB" id="A0A4R1GJT4"/>
<evidence type="ECO:0008006" key="3">
    <source>
        <dbReference type="Google" id="ProtNLM"/>
    </source>
</evidence>
<reference evidence="1 2" key="1">
    <citation type="submission" date="2019-03" db="EMBL/GenBank/DDBJ databases">
        <title>Genomic Encyclopedia of Archaeal and Bacterial Type Strains, Phase II (KMG-II): from individual species to whole genera.</title>
        <authorList>
            <person name="Goeker M."/>
        </authorList>
    </citation>
    <scope>NUCLEOTIDE SEQUENCE [LARGE SCALE GENOMIC DNA]</scope>
    <source>
        <strain evidence="1 2">DSM 27697</strain>
    </source>
</reference>
<keyword evidence="2" id="KW-1185">Reference proteome</keyword>
<evidence type="ECO:0000313" key="1">
    <source>
        <dbReference type="EMBL" id="TCK08657.1"/>
    </source>
</evidence>
<name>A0A4R1GJT4_9GAMM</name>
<dbReference type="Proteomes" id="UP000294546">
    <property type="component" value="Unassembled WGS sequence"/>
</dbReference>
<dbReference type="RefSeq" id="WP_132287670.1">
    <property type="nucleotide sequence ID" value="NZ_SMFU01000007.1"/>
</dbReference>
<dbReference type="OrthoDB" id="7061265at2"/>
<evidence type="ECO:0000313" key="2">
    <source>
        <dbReference type="Proteomes" id="UP000294546"/>
    </source>
</evidence>
<proteinExistence type="predicted"/>
<dbReference type="EMBL" id="SMFU01000007">
    <property type="protein sequence ID" value="TCK08657.1"/>
    <property type="molecule type" value="Genomic_DNA"/>
</dbReference>
<comment type="caution">
    <text evidence="1">The sequence shown here is derived from an EMBL/GenBank/DDBJ whole genome shotgun (WGS) entry which is preliminary data.</text>
</comment>
<gene>
    <name evidence="1" type="ORF">CLV83_0749</name>
</gene>
<protein>
    <recommendedName>
        <fullName evidence="3">Immunity protein 22 of polymorphic toxin system</fullName>
    </recommendedName>
</protein>
<accession>A0A4R1GJT4</accession>
<organism evidence="1 2">
    <name type="scientific">Marinobacterium mangrovicola</name>
    <dbReference type="NCBI Taxonomy" id="1476959"/>
    <lineage>
        <taxon>Bacteria</taxon>
        <taxon>Pseudomonadati</taxon>
        <taxon>Pseudomonadota</taxon>
        <taxon>Gammaproteobacteria</taxon>
        <taxon>Oceanospirillales</taxon>
        <taxon>Oceanospirillaceae</taxon>
        <taxon>Marinobacterium</taxon>
    </lineage>
</organism>